<gene>
    <name evidence="1" type="ORF">EG244_11445</name>
</gene>
<proteinExistence type="predicted"/>
<comment type="caution">
    <text evidence="1">The sequence shown here is derived from an EMBL/GenBank/DDBJ whole genome shotgun (WGS) entry which is preliminary data.</text>
</comment>
<dbReference type="OrthoDB" id="7866398at2"/>
<evidence type="ECO:0000313" key="1">
    <source>
        <dbReference type="EMBL" id="RRH73899.1"/>
    </source>
</evidence>
<name>A0A3P3DI19_9RHOB</name>
<dbReference type="AlphaFoldDB" id="A0A3P3DI19"/>
<dbReference type="EMBL" id="RRAZ01000015">
    <property type="protein sequence ID" value="RRH73899.1"/>
    <property type="molecule type" value="Genomic_DNA"/>
</dbReference>
<evidence type="ECO:0000313" key="2">
    <source>
        <dbReference type="Proteomes" id="UP000282125"/>
    </source>
</evidence>
<keyword evidence="2" id="KW-1185">Reference proteome</keyword>
<organism evidence="1 2">
    <name type="scientific">Falsigemmobacter faecalis</name>
    <dbReference type="NCBI Taxonomy" id="2488730"/>
    <lineage>
        <taxon>Bacteria</taxon>
        <taxon>Pseudomonadati</taxon>
        <taxon>Pseudomonadota</taxon>
        <taxon>Alphaproteobacteria</taxon>
        <taxon>Rhodobacterales</taxon>
        <taxon>Paracoccaceae</taxon>
        <taxon>Falsigemmobacter</taxon>
    </lineage>
</organism>
<sequence>MMLKIAGLMLLVLAALAVFGRVRLGLPGARRPKSLAKPRNCRGCGRPVIGKGPCVCGAPEA</sequence>
<reference evidence="1 2" key="1">
    <citation type="submission" date="2018-11" db="EMBL/GenBank/DDBJ databases">
        <title>Gemmobacter sp. nov., YIM 102744-1 draft genome.</title>
        <authorList>
            <person name="Li G."/>
            <person name="Jiang Y."/>
        </authorList>
    </citation>
    <scope>NUCLEOTIDE SEQUENCE [LARGE SCALE GENOMIC DNA]</scope>
    <source>
        <strain evidence="1 2">YIM 102744-1</strain>
    </source>
</reference>
<dbReference type="Proteomes" id="UP000282125">
    <property type="component" value="Unassembled WGS sequence"/>
</dbReference>
<accession>A0A3P3DI19</accession>
<protein>
    <submittedName>
        <fullName evidence="1">Uncharacterized protein</fullName>
    </submittedName>
</protein>